<organism evidence="1">
    <name type="scientific">Anguilla anguilla</name>
    <name type="common">European freshwater eel</name>
    <name type="synonym">Muraena anguilla</name>
    <dbReference type="NCBI Taxonomy" id="7936"/>
    <lineage>
        <taxon>Eukaryota</taxon>
        <taxon>Metazoa</taxon>
        <taxon>Chordata</taxon>
        <taxon>Craniata</taxon>
        <taxon>Vertebrata</taxon>
        <taxon>Euteleostomi</taxon>
        <taxon>Actinopterygii</taxon>
        <taxon>Neopterygii</taxon>
        <taxon>Teleostei</taxon>
        <taxon>Anguilliformes</taxon>
        <taxon>Anguillidae</taxon>
        <taxon>Anguilla</taxon>
    </lineage>
</organism>
<name>A0A0E9PWH9_ANGAN</name>
<dbReference type="AlphaFoldDB" id="A0A0E9PWH9"/>
<sequence>MQNSRTFEVCSWTYFTKFYHICKVKTTIARERETAR</sequence>
<reference evidence="1" key="1">
    <citation type="submission" date="2014-11" db="EMBL/GenBank/DDBJ databases">
        <authorList>
            <person name="Amaro Gonzalez C."/>
        </authorList>
    </citation>
    <scope>NUCLEOTIDE SEQUENCE</scope>
</reference>
<reference evidence="1" key="2">
    <citation type="journal article" date="2015" name="Fish Shellfish Immunol.">
        <title>Early steps in the European eel (Anguilla anguilla)-Vibrio vulnificus interaction in the gills: Role of the RtxA13 toxin.</title>
        <authorList>
            <person name="Callol A."/>
            <person name="Pajuelo D."/>
            <person name="Ebbesson L."/>
            <person name="Teles M."/>
            <person name="MacKenzie S."/>
            <person name="Amaro C."/>
        </authorList>
    </citation>
    <scope>NUCLEOTIDE SEQUENCE</scope>
</reference>
<protein>
    <submittedName>
        <fullName evidence="1">Uncharacterized protein</fullName>
    </submittedName>
</protein>
<accession>A0A0E9PWH9</accession>
<evidence type="ECO:0000313" key="1">
    <source>
        <dbReference type="EMBL" id="JAH08839.1"/>
    </source>
</evidence>
<dbReference type="EMBL" id="GBXM01099738">
    <property type="protein sequence ID" value="JAH08839.1"/>
    <property type="molecule type" value="Transcribed_RNA"/>
</dbReference>
<proteinExistence type="predicted"/>